<reference evidence="8 9" key="2">
    <citation type="journal article" date="2013" name="PLoS ONE">
        <title>INDIGO - INtegrated Data Warehouse of MIcrobial GenOmes with Examples from the Red Sea Extremophiles.</title>
        <authorList>
            <person name="Alam I."/>
            <person name="Antunes A."/>
            <person name="Kamau A.A."/>
            <person name="Ba Alawi W."/>
            <person name="Kalkatawi M."/>
            <person name="Stingl U."/>
            <person name="Bajic V.B."/>
        </authorList>
    </citation>
    <scope>NUCLEOTIDE SEQUENCE [LARGE SCALE GENOMIC DNA]</scope>
    <source>
        <strain evidence="8 9">E1L3A</strain>
    </source>
</reference>
<comment type="function">
    <text evidence="4">Flagellin is the subunit protein which polymerizes to form the filaments of bacterial flagella.</text>
</comment>
<dbReference type="RefSeq" id="WP_006914574.1">
    <property type="nucleotide sequence ID" value="NZ_AFNV02000028.1"/>
</dbReference>
<dbReference type="GO" id="GO:0005576">
    <property type="term" value="C:extracellular region"/>
    <property type="evidence" value="ECO:0007669"/>
    <property type="project" value="UniProtKB-SubCell"/>
</dbReference>
<dbReference type="Pfam" id="PF00700">
    <property type="entry name" value="Flagellin_C"/>
    <property type="match status" value="1"/>
</dbReference>
<evidence type="ECO:0000259" key="6">
    <source>
        <dbReference type="Pfam" id="PF00669"/>
    </source>
</evidence>
<dbReference type="GO" id="GO:0009288">
    <property type="term" value="C:bacterial-type flagellum"/>
    <property type="evidence" value="ECO:0007669"/>
    <property type="project" value="UniProtKB-SubCell"/>
</dbReference>
<evidence type="ECO:0000256" key="1">
    <source>
        <dbReference type="ARBA" id="ARBA00005709"/>
    </source>
</evidence>
<reference evidence="8 9" key="1">
    <citation type="journal article" date="2011" name="J. Bacteriol.">
        <title>Genome sequence of Salinisphaera shabanensis, a gammaproteobacterium from the harsh, variable environment of the brine-seawater interface of the Shaban Deep in the Red Sea.</title>
        <authorList>
            <person name="Antunes A."/>
            <person name="Alam I."/>
            <person name="Bajic V.B."/>
            <person name="Stingl U."/>
        </authorList>
    </citation>
    <scope>NUCLEOTIDE SEQUENCE [LARGE SCALE GENOMIC DNA]</scope>
    <source>
        <strain evidence="8 9">E1L3A</strain>
    </source>
</reference>
<comment type="caution">
    <text evidence="8">The sequence shown here is derived from an EMBL/GenBank/DDBJ whole genome shotgun (WGS) entry which is preliminary data.</text>
</comment>
<keyword evidence="8" id="KW-0969">Cilium</keyword>
<dbReference type="Gene3D" id="6.10.10.10">
    <property type="entry name" value="Flagellar export chaperone, C-terminal domain"/>
    <property type="match status" value="1"/>
</dbReference>
<name>U2FNL8_9GAMM</name>
<dbReference type="Pfam" id="PF00669">
    <property type="entry name" value="Flagellin_N"/>
    <property type="match status" value="1"/>
</dbReference>
<evidence type="ECO:0000256" key="2">
    <source>
        <dbReference type="ARBA" id="ARBA00022525"/>
    </source>
</evidence>
<evidence type="ECO:0000256" key="3">
    <source>
        <dbReference type="ARBA" id="ARBA00023143"/>
    </source>
</evidence>
<dbReference type="AlphaFoldDB" id="U2FNL8"/>
<feature type="coiled-coil region" evidence="5">
    <location>
        <begin position="267"/>
        <end position="294"/>
    </location>
</feature>
<accession>U2FNL8</accession>
<feature type="domain" description="Flagellin C-terminal" evidence="7">
    <location>
        <begin position="265"/>
        <end position="349"/>
    </location>
</feature>
<feature type="domain" description="Flagellin N-terminal" evidence="6">
    <location>
        <begin position="5"/>
        <end position="143"/>
    </location>
</feature>
<dbReference type="OrthoDB" id="9796789at2"/>
<dbReference type="Proteomes" id="UP000006242">
    <property type="component" value="Unassembled WGS sequence"/>
</dbReference>
<dbReference type="InterPro" id="IPR046358">
    <property type="entry name" value="Flagellin_C"/>
</dbReference>
<evidence type="ECO:0000313" key="8">
    <source>
        <dbReference type="EMBL" id="ERJ17784.1"/>
    </source>
</evidence>
<evidence type="ECO:0000313" key="9">
    <source>
        <dbReference type="Proteomes" id="UP000006242"/>
    </source>
</evidence>
<sequence length="350" mass="36195">MSFVINTNTLSLTAQQNLNSSQKTLNSAIERLSSGSKINSAKDDAAGQAISNRMTSQINGLKQASSNANDGISLAQTTEGALNQINDNLQRVRELSVQAANGTNSQSDLESIQNEITQRLGEIDRVSEQTAFNGTKVLDGSKTEIKIQVGDKDDQTISINLENMDSASLGLGGFNVDGSVAYDETGSSLGADEALVSYTDADGNTAYAIEDSSAGAGNETYAAATVAADGTVSAGTAVTPTGTVSAVADGDTIRGDAAKTANPLATLDSALKQVDDLRSDLGAVQNRLDSAINNISTTEINISSARSRITDADYATEVSNMSKAQILQQAGTSVLAQANQSTQGVLSLLR</sequence>
<comment type="subcellular location">
    <subcellularLocation>
        <location evidence="4">Secreted</location>
    </subcellularLocation>
    <subcellularLocation>
        <location evidence="4">Bacterial flagellum</location>
    </subcellularLocation>
</comment>
<dbReference type="PANTHER" id="PTHR42792">
    <property type="entry name" value="FLAGELLIN"/>
    <property type="match status" value="1"/>
</dbReference>
<dbReference type="Gene3D" id="1.20.1330.10">
    <property type="entry name" value="f41 fragment of flagellin, N-terminal domain"/>
    <property type="match status" value="1"/>
</dbReference>
<evidence type="ECO:0000256" key="4">
    <source>
        <dbReference type="RuleBase" id="RU362073"/>
    </source>
</evidence>
<dbReference type="SUPFAM" id="SSF64518">
    <property type="entry name" value="Phase 1 flagellin"/>
    <property type="match status" value="1"/>
</dbReference>
<comment type="similarity">
    <text evidence="1 4">Belongs to the bacterial flagellin family.</text>
</comment>
<organism evidence="8 9">
    <name type="scientific">Salinisphaera shabanensis E1L3A</name>
    <dbReference type="NCBI Taxonomy" id="1033802"/>
    <lineage>
        <taxon>Bacteria</taxon>
        <taxon>Pseudomonadati</taxon>
        <taxon>Pseudomonadota</taxon>
        <taxon>Gammaproteobacteria</taxon>
        <taxon>Salinisphaerales</taxon>
        <taxon>Salinisphaeraceae</taxon>
        <taxon>Salinisphaera</taxon>
    </lineage>
</organism>
<dbReference type="GO" id="GO:0005198">
    <property type="term" value="F:structural molecule activity"/>
    <property type="evidence" value="ECO:0007669"/>
    <property type="project" value="UniProtKB-UniRule"/>
</dbReference>
<keyword evidence="8" id="KW-0282">Flagellum</keyword>
<dbReference type="eggNOG" id="COG1344">
    <property type="taxonomic scope" value="Bacteria"/>
</dbReference>
<keyword evidence="3 4" id="KW-0975">Bacterial flagellum</keyword>
<protein>
    <recommendedName>
        <fullName evidence="4">Flagellin</fullName>
    </recommendedName>
</protein>
<dbReference type="Gene3D" id="2.60.40.4390">
    <property type="match status" value="1"/>
</dbReference>
<dbReference type="PRINTS" id="PR00207">
    <property type="entry name" value="FLAGELLIN"/>
</dbReference>
<evidence type="ECO:0000256" key="5">
    <source>
        <dbReference type="SAM" id="Coils"/>
    </source>
</evidence>
<evidence type="ECO:0000259" key="7">
    <source>
        <dbReference type="Pfam" id="PF00700"/>
    </source>
</evidence>
<dbReference type="InterPro" id="IPR001029">
    <property type="entry name" value="Flagellin_N"/>
</dbReference>
<keyword evidence="9" id="KW-1185">Reference proteome</keyword>
<dbReference type="PANTHER" id="PTHR42792:SF2">
    <property type="entry name" value="FLAGELLIN"/>
    <property type="match status" value="1"/>
</dbReference>
<dbReference type="InterPro" id="IPR001492">
    <property type="entry name" value="Flagellin"/>
</dbReference>
<dbReference type="STRING" id="1033802.SSPSH_003371"/>
<dbReference type="EMBL" id="AFNV02000028">
    <property type="protein sequence ID" value="ERJ17784.1"/>
    <property type="molecule type" value="Genomic_DNA"/>
</dbReference>
<dbReference type="InterPro" id="IPR042187">
    <property type="entry name" value="Flagellin_C_sub2"/>
</dbReference>
<gene>
    <name evidence="8" type="primary">fliC</name>
    <name evidence="8" type="ORF">SSPSH_003371</name>
</gene>
<dbReference type="Gene3D" id="6.10.280.190">
    <property type="match status" value="1"/>
</dbReference>
<proteinExistence type="inferred from homology"/>
<keyword evidence="2 4" id="KW-0964">Secreted</keyword>
<keyword evidence="8" id="KW-0966">Cell projection</keyword>
<keyword evidence="5" id="KW-0175">Coiled coil</keyword>